<organism evidence="4 5">
    <name type="scientific">Heterorhabditis bacteriophora</name>
    <name type="common">Entomopathogenic nematode worm</name>
    <dbReference type="NCBI Taxonomy" id="37862"/>
    <lineage>
        <taxon>Eukaryota</taxon>
        <taxon>Metazoa</taxon>
        <taxon>Ecdysozoa</taxon>
        <taxon>Nematoda</taxon>
        <taxon>Chromadorea</taxon>
        <taxon>Rhabditida</taxon>
        <taxon>Rhabditina</taxon>
        <taxon>Rhabditomorpha</taxon>
        <taxon>Strongyloidea</taxon>
        <taxon>Heterorhabditidae</taxon>
        <taxon>Heterorhabditis</taxon>
    </lineage>
</organism>
<dbReference type="Proteomes" id="UP000095283">
    <property type="component" value="Unplaced"/>
</dbReference>
<proteinExistence type="predicted"/>
<reference evidence="5" key="1">
    <citation type="submission" date="2016-11" db="UniProtKB">
        <authorList>
            <consortium name="WormBaseParasite"/>
        </authorList>
    </citation>
    <scope>IDENTIFICATION</scope>
</reference>
<keyword evidence="1" id="KW-0813">Transport</keyword>
<feature type="domain" description="Chorein N-terminal" evidence="3">
    <location>
        <begin position="4"/>
        <end position="384"/>
    </location>
</feature>
<evidence type="ECO:0000256" key="1">
    <source>
        <dbReference type="ARBA" id="ARBA00022448"/>
    </source>
</evidence>
<evidence type="ECO:0000313" key="4">
    <source>
        <dbReference type="Proteomes" id="UP000095283"/>
    </source>
</evidence>
<dbReference type="AlphaFoldDB" id="A0A1I7WZT6"/>
<feature type="transmembrane region" description="Helical" evidence="2">
    <location>
        <begin position="605"/>
        <end position="627"/>
    </location>
</feature>
<dbReference type="PANTHER" id="PTHR16166">
    <property type="entry name" value="VACUOLAR PROTEIN SORTING-ASSOCIATED PROTEIN VPS13"/>
    <property type="match status" value="1"/>
</dbReference>
<feature type="transmembrane region" description="Helical" evidence="2">
    <location>
        <begin position="648"/>
        <end position="667"/>
    </location>
</feature>
<dbReference type="InterPro" id="IPR026847">
    <property type="entry name" value="VPS13"/>
</dbReference>
<dbReference type="GO" id="GO:0007005">
    <property type="term" value="P:mitochondrion organization"/>
    <property type="evidence" value="ECO:0007669"/>
    <property type="project" value="TreeGrafter"/>
</dbReference>
<sequence>MLILNNVHIRYEDSLTLPNDLVFSCGARIQKITVQTTNSQWKPGFVEPLDGMNVFKKLELKGFSLYWSSDEILSKNIDSPKQLRNIMTPDDQSNAHIIQPCSAELRMEKNSSKFPLKGSSPRFKLYLRSEKITCELSRRQMAELRALNREWMRFERARQHRKWRPLNHVSTHAAEWWRFAYDRICDESRRMQSRRTWHFALTRARHLNAYCRAYRRRLLSLIGNPVDRIPHYIVIFVFNRGPQIDVNDEKRKTSSLISGGSQEDKAIMKQIERDVEYTYYLLTLIFQELYLFRETVFRRLIRDKEREKGIDFVLNEDTFETIDVTTEDLECETMRKEEGKGLYGWFTSFFMQEENEEEKEETFDFGKLDLSELKKLPQSFNFKDMEEEILDVLHESWDDSTLLRRDLLLAEIALRLEHITLRFIDTSVVNNVEQRRVLAMDLTGVTARVELSPRQHFLSVSLSGSSSEIDESLMYSLAESTKILLAVGRKNDDVVEKEPMFRPVSIIYEENALVGLSNLFADDPAILKATFLLDIRYATVHGNQKISMGTEGNISEEREVYMQITFVDAKHPHFESTYQKVRFLSFSTPIWDIYQMLVLVNCTNLLARISSFFCKSVFIINVFFTFIGRLSSMSKTYSSKLIINSTSAQNLFLVIIATILEFLRLIVKKNCSVEIELGELEMGLNRRTWTALMDLAGLLGAQESDHNSTHYKCNINLRIRSALNALYT</sequence>
<dbReference type="PANTHER" id="PTHR16166:SF141">
    <property type="entry name" value="INTERMEMBRANE LIPID TRANSFER PROTEIN VPS13D"/>
    <property type="match status" value="1"/>
</dbReference>
<keyword evidence="2" id="KW-0472">Membrane</keyword>
<dbReference type="GO" id="GO:0045053">
    <property type="term" value="P:protein retention in Golgi apparatus"/>
    <property type="evidence" value="ECO:0007669"/>
    <property type="project" value="TreeGrafter"/>
</dbReference>
<keyword evidence="4" id="KW-1185">Reference proteome</keyword>
<dbReference type="GO" id="GO:0006623">
    <property type="term" value="P:protein targeting to vacuole"/>
    <property type="evidence" value="ECO:0007669"/>
    <property type="project" value="TreeGrafter"/>
</dbReference>
<accession>A0A1I7WZT6</accession>
<protein>
    <submittedName>
        <fullName evidence="5">VPS13 domain-containing protein</fullName>
    </submittedName>
</protein>
<dbReference type="WBParaSite" id="Hba_10698">
    <property type="protein sequence ID" value="Hba_10698"/>
    <property type="gene ID" value="Hba_10698"/>
</dbReference>
<evidence type="ECO:0000259" key="3">
    <source>
        <dbReference type="Pfam" id="PF12624"/>
    </source>
</evidence>
<name>A0A1I7WZT6_HETBA</name>
<keyword evidence="2" id="KW-1133">Transmembrane helix</keyword>
<evidence type="ECO:0000256" key="2">
    <source>
        <dbReference type="SAM" id="Phobius"/>
    </source>
</evidence>
<dbReference type="Pfam" id="PF12624">
    <property type="entry name" value="VPS13_N"/>
    <property type="match status" value="1"/>
</dbReference>
<dbReference type="InterPro" id="IPR026854">
    <property type="entry name" value="VPS13_N"/>
</dbReference>
<keyword evidence="2" id="KW-0812">Transmembrane</keyword>
<evidence type="ECO:0000313" key="5">
    <source>
        <dbReference type="WBParaSite" id="Hba_10698"/>
    </source>
</evidence>